<dbReference type="InterPro" id="IPR043145">
    <property type="entry name" value="Znf_ZZ_sf"/>
</dbReference>
<evidence type="ECO:0000256" key="1">
    <source>
        <dbReference type="ARBA" id="ARBA00022723"/>
    </source>
</evidence>
<feature type="region of interest" description="Disordered" evidence="4">
    <location>
        <begin position="145"/>
        <end position="235"/>
    </location>
</feature>
<organism evidence="5 6">
    <name type="scientific">Cercospora zeae-maydis SCOH1-5</name>
    <dbReference type="NCBI Taxonomy" id="717836"/>
    <lineage>
        <taxon>Eukaryota</taxon>
        <taxon>Fungi</taxon>
        <taxon>Dikarya</taxon>
        <taxon>Ascomycota</taxon>
        <taxon>Pezizomycotina</taxon>
        <taxon>Dothideomycetes</taxon>
        <taxon>Dothideomycetidae</taxon>
        <taxon>Mycosphaerellales</taxon>
        <taxon>Mycosphaerellaceae</taxon>
        <taxon>Cercospora</taxon>
    </lineage>
</organism>
<evidence type="ECO:0000256" key="4">
    <source>
        <dbReference type="SAM" id="MobiDB-lite"/>
    </source>
</evidence>
<dbReference type="AlphaFoldDB" id="A0A6A6FMB2"/>
<keyword evidence="2" id="KW-0863">Zinc-finger</keyword>
<feature type="region of interest" description="Disordered" evidence="4">
    <location>
        <begin position="97"/>
        <end position="133"/>
    </location>
</feature>
<keyword evidence="1" id="KW-0479">Metal-binding</keyword>
<evidence type="ECO:0000313" key="5">
    <source>
        <dbReference type="EMBL" id="KAF2214531.1"/>
    </source>
</evidence>
<dbReference type="EMBL" id="ML992668">
    <property type="protein sequence ID" value="KAF2214531.1"/>
    <property type="molecule type" value="Genomic_DNA"/>
</dbReference>
<sequence length="395" mass="42810">MHAGEAEEDFDELIGVDTLTQDPSRESNSGYDCDECDQRITGLRHFCGTCQTVDFCDDHFIAGMKKHHAEHPGHIFEHLPSSTARGGSAMVRPASANAHAAPFAKDGRTARSDTPMAEDSNHENGIFRSRDQTGPSAFIQSLVNAGRTSSNATDQQPIPPDQKLPRGTTSAMAALSELPQTTQRPQAASRTPPQGESSTFAQSLQAVASRTTRASGRASVSELPAPVRAKSPAKRPNAAYFTAISEQIARGVPTSSPQPKSYPPERTTVEMFGEKWLRRLHGYVRSWSESSSAAHATNGLQLLSDFQVDATLNELLPTHFPDITGVVNVLRNRDYVFTNPFLAAAKAKELARMSVGHWKQVRYHGGVVGGMRMQNLGIVQLQAIDALLGRASRLA</sequence>
<keyword evidence="3" id="KW-0862">Zinc</keyword>
<dbReference type="GO" id="GO:0008270">
    <property type="term" value="F:zinc ion binding"/>
    <property type="evidence" value="ECO:0007669"/>
    <property type="project" value="UniProtKB-KW"/>
</dbReference>
<dbReference type="OrthoDB" id="3642263at2759"/>
<accession>A0A6A6FMB2</accession>
<gene>
    <name evidence="5" type="ORF">CERZMDRAFT_95794</name>
</gene>
<evidence type="ECO:0000256" key="2">
    <source>
        <dbReference type="ARBA" id="ARBA00022771"/>
    </source>
</evidence>
<dbReference type="Gene3D" id="3.30.60.90">
    <property type="match status" value="1"/>
</dbReference>
<protein>
    <recommendedName>
        <fullName evidence="7">ZZ-type domain-containing protein</fullName>
    </recommendedName>
</protein>
<dbReference type="Proteomes" id="UP000799539">
    <property type="component" value="Unassembled WGS sequence"/>
</dbReference>
<evidence type="ECO:0000313" key="6">
    <source>
        <dbReference type="Proteomes" id="UP000799539"/>
    </source>
</evidence>
<dbReference type="SUPFAM" id="SSF57850">
    <property type="entry name" value="RING/U-box"/>
    <property type="match status" value="1"/>
</dbReference>
<feature type="compositionally biased region" description="Polar residues" evidence="4">
    <location>
        <begin position="145"/>
        <end position="156"/>
    </location>
</feature>
<keyword evidence="6" id="KW-1185">Reference proteome</keyword>
<proteinExistence type="predicted"/>
<evidence type="ECO:0008006" key="7">
    <source>
        <dbReference type="Google" id="ProtNLM"/>
    </source>
</evidence>
<name>A0A6A6FMB2_9PEZI</name>
<feature type="compositionally biased region" description="Polar residues" evidence="4">
    <location>
        <begin position="178"/>
        <end position="214"/>
    </location>
</feature>
<reference evidence="5" key="1">
    <citation type="journal article" date="2020" name="Stud. Mycol.">
        <title>101 Dothideomycetes genomes: a test case for predicting lifestyles and emergence of pathogens.</title>
        <authorList>
            <person name="Haridas S."/>
            <person name="Albert R."/>
            <person name="Binder M."/>
            <person name="Bloem J."/>
            <person name="Labutti K."/>
            <person name="Salamov A."/>
            <person name="Andreopoulos B."/>
            <person name="Baker S."/>
            <person name="Barry K."/>
            <person name="Bills G."/>
            <person name="Bluhm B."/>
            <person name="Cannon C."/>
            <person name="Castanera R."/>
            <person name="Culley D."/>
            <person name="Daum C."/>
            <person name="Ezra D."/>
            <person name="Gonzalez J."/>
            <person name="Henrissat B."/>
            <person name="Kuo A."/>
            <person name="Liang C."/>
            <person name="Lipzen A."/>
            <person name="Lutzoni F."/>
            <person name="Magnuson J."/>
            <person name="Mondo S."/>
            <person name="Nolan M."/>
            <person name="Ohm R."/>
            <person name="Pangilinan J."/>
            <person name="Park H.-J."/>
            <person name="Ramirez L."/>
            <person name="Alfaro M."/>
            <person name="Sun H."/>
            <person name="Tritt A."/>
            <person name="Yoshinaga Y."/>
            <person name="Zwiers L.-H."/>
            <person name="Turgeon B."/>
            <person name="Goodwin S."/>
            <person name="Spatafora J."/>
            <person name="Crous P."/>
            <person name="Grigoriev I."/>
        </authorList>
    </citation>
    <scope>NUCLEOTIDE SEQUENCE</scope>
    <source>
        <strain evidence="5">SCOH1-5</strain>
    </source>
</reference>
<evidence type="ECO:0000256" key="3">
    <source>
        <dbReference type="ARBA" id="ARBA00022833"/>
    </source>
</evidence>